<reference evidence="9" key="1">
    <citation type="journal article" date="2014" name="Int. J. Syst. Evol. Microbiol.">
        <title>Complete genome sequence of Corynebacterium casei LMG S-19264T (=DSM 44701T), isolated from a smear-ripened cheese.</title>
        <authorList>
            <consortium name="US DOE Joint Genome Institute (JGI-PGF)"/>
            <person name="Walter F."/>
            <person name="Albersmeier A."/>
            <person name="Kalinowski J."/>
            <person name="Ruckert C."/>
        </authorList>
    </citation>
    <scope>NUCLEOTIDE SEQUENCE</scope>
    <source>
        <strain evidence="9">JCM 19831</strain>
    </source>
</reference>
<comment type="caution">
    <text evidence="9">The sequence shown here is derived from an EMBL/GenBank/DDBJ whole genome shotgun (WGS) entry which is preliminary data.</text>
</comment>
<accession>A0A917U357</accession>
<comment type="similarity">
    <text evidence="7">Belongs to the binding-protein-dependent transport system permease family.</text>
</comment>
<sequence>MRHGRRLFAFTFLLPPLALYAVFVISPYLQAFQISLTDWRGLSPEYEYVGPENFRLLLHDQYVWNALKNNAIILVALPVVTILLALFFASMLSVGGRAGKAGVTGVRGAALYRIVYFFPQVLSVAIIGVLWKQVYAPNSGILNGFLRAVGLDALAKPWLGDPALAFWCVLAVMVWSNVGFYVVLFNAAMQSIPREIYEAALLDGAGRAATLARITVPLVWDTIQVAWVYLAILAIDGFALVQIITEGGPGNSSDVIGLRLYTNAMGDFKFGYASAIGVAMFFLTLSVAVVALRATRRERIELS</sequence>
<keyword evidence="10" id="KW-1185">Reference proteome</keyword>
<name>A0A917U357_9ACTN</name>
<evidence type="ECO:0000313" key="9">
    <source>
        <dbReference type="EMBL" id="GGM54246.1"/>
    </source>
</evidence>
<dbReference type="PANTHER" id="PTHR30193">
    <property type="entry name" value="ABC TRANSPORTER PERMEASE PROTEIN"/>
    <property type="match status" value="1"/>
</dbReference>
<dbReference type="Pfam" id="PF00528">
    <property type="entry name" value="BPD_transp_1"/>
    <property type="match status" value="1"/>
</dbReference>
<keyword evidence="2 7" id="KW-0813">Transport</keyword>
<comment type="subcellular location">
    <subcellularLocation>
        <location evidence="1 7">Cell membrane</location>
        <topology evidence="1 7">Multi-pass membrane protein</topology>
    </subcellularLocation>
</comment>
<dbReference type="GO" id="GO:0005886">
    <property type="term" value="C:plasma membrane"/>
    <property type="evidence" value="ECO:0007669"/>
    <property type="project" value="UniProtKB-SubCell"/>
</dbReference>
<reference evidence="9" key="2">
    <citation type="submission" date="2020-09" db="EMBL/GenBank/DDBJ databases">
        <authorList>
            <person name="Sun Q."/>
            <person name="Ohkuma M."/>
        </authorList>
    </citation>
    <scope>NUCLEOTIDE SEQUENCE</scope>
    <source>
        <strain evidence="9">JCM 19831</strain>
    </source>
</reference>
<evidence type="ECO:0000256" key="1">
    <source>
        <dbReference type="ARBA" id="ARBA00004651"/>
    </source>
</evidence>
<evidence type="ECO:0000256" key="6">
    <source>
        <dbReference type="ARBA" id="ARBA00023136"/>
    </source>
</evidence>
<organism evidence="9 10">
    <name type="scientific">Dactylosporangium sucinum</name>
    <dbReference type="NCBI Taxonomy" id="1424081"/>
    <lineage>
        <taxon>Bacteria</taxon>
        <taxon>Bacillati</taxon>
        <taxon>Actinomycetota</taxon>
        <taxon>Actinomycetes</taxon>
        <taxon>Micromonosporales</taxon>
        <taxon>Micromonosporaceae</taxon>
        <taxon>Dactylosporangium</taxon>
    </lineage>
</organism>
<feature type="transmembrane region" description="Helical" evidence="7">
    <location>
        <begin position="164"/>
        <end position="184"/>
    </location>
</feature>
<dbReference type="GO" id="GO:0055085">
    <property type="term" value="P:transmembrane transport"/>
    <property type="evidence" value="ECO:0007669"/>
    <property type="project" value="InterPro"/>
</dbReference>
<gene>
    <name evidence="9" type="ORF">GCM10007977_064820</name>
</gene>
<dbReference type="Proteomes" id="UP000642070">
    <property type="component" value="Unassembled WGS sequence"/>
</dbReference>
<evidence type="ECO:0000256" key="4">
    <source>
        <dbReference type="ARBA" id="ARBA00022692"/>
    </source>
</evidence>
<dbReference type="CDD" id="cd06261">
    <property type="entry name" value="TM_PBP2"/>
    <property type="match status" value="1"/>
</dbReference>
<evidence type="ECO:0000256" key="2">
    <source>
        <dbReference type="ARBA" id="ARBA00022448"/>
    </source>
</evidence>
<dbReference type="AlphaFoldDB" id="A0A917U357"/>
<evidence type="ECO:0000313" key="10">
    <source>
        <dbReference type="Proteomes" id="UP000642070"/>
    </source>
</evidence>
<dbReference type="InterPro" id="IPR035906">
    <property type="entry name" value="MetI-like_sf"/>
</dbReference>
<keyword evidence="4 7" id="KW-0812">Transmembrane</keyword>
<feature type="transmembrane region" description="Helical" evidence="7">
    <location>
        <begin position="110"/>
        <end position="131"/>
    </location>
</feature>
<evidence type="ECO:0000256" key="5">
    <source>
        <dbReference type="ARBA" id="ARBA00022989"/>
    </source>
</evidence>
<dbReference type="PROSITE" id="PS50928">
    <property type="entry name" value="ABC_TM1"/>
    <property type="match status" value="1"/>
</dbReference>
<keyword evidence="3" id="KW-1003">Cell membrane</keyword>
<dbReference type="Gene3D" id="1.10.3720.10">
    <property type="entry name" value="MetI-like"/>
    <property type="match status" value="1"/>
</dbReference>
<dbReference type="PANTHER" id="PTHR30193:SF41">
    <property type="entry name" value="DIACETYLCHITOBIOSE UPTAKE SYSTEM PERMEASE PROTEIN NGCF"/>
    <property type="match status" value="1"/>
</dbReference>
<evidence type="ECO:0000256" key="7">
    <source>
        <dbReference type="RuleBase" id="RU363032"/>
    </source>
</evidence>
<dbReference type="InterPro" id="IPR051393">
    <property type="entry name" value="ABC_transporter_permease"/>
</dbReference>
<dbReference type="SUPFAM" id="SSF161098">
    <property type="entry name" value="MetI-like"/>
    <property type="match status" value="1"/>
</dbReference>
<evidence type="ECO:0000256" key="3">
    <source>
        <dbReference type="ARBA" id="ARBA00022475"/>
    </source>
</evidence>
<dbReference type="RefSeq" id="WP_190253791.1">
    <property type="nucleotide sequence ID" value="NZ_BMPI01000036.1"/>
</dbReference>
<feature type="domain" description="ABC transmembrane type-1" evidence="8">
    <location>
        <begin position="67"/>
        <end position="291"/>
    </location>
</feature>
<feature type="transmembrane region" description="Helical" evidence="7">
    <location>
        <begin position="226"/>
        <end position="245"/>
    </location>
</feature>
<proteinExistence type="inferred from homology"/>
<feature type="transmembrane region" description="Helical" evidence="7">
    <location>
        <begin position="270"/>
        <end position="292"/>
    </location>
</feature>
<dbReference type="EMBL" id="BMPI01000036">
    <property type="protein sequence ID" value="GGM54246.1"/>
    <property type="molecule type" value="Genomic_DNA"/>
</dbReference>
<dbReference type="InterPro" id="IPR000515">
    <property type="entry name" value="MetI-like"/>
</dbReference>
<keyword evidence="6 7" id="KW-0472">Membrane</keyword>
<evidence type="ECO:0000259" key="8">
    <source>
        <dbReference type="PROSITE" id="PS50928"/>
    </source>
</evidence>
<protein>
    <submittedName>
        <fullName evidence="9">Sugar ABC transporter permease</fullName>
    </submittedName>
</protein>
<feature type="transmembrane region" description="Helical" evidence="7">
    <location>
        <begin position="71"/>
        <end position="89"/>
    </location>
</feature>
<keyword evidence="5 7" id="KW-1133">Transmembrane helix</keyword>